<evidence type="ECO:0000313" key="2">
    <source>
        <dbReference type="EMBL" id="AIA33934.1"/>
    </source>
</evidence>
<dbReference type="Proteomes" id="UP000027182">
    <property type="component" value="Chromosome"/>
</dbReference>
<name>A0A059XZ82_MYCBV</name>
<dbReference type="AlphaFoldDB" id="A0A059XZ82"/>
<dbReference type="PATRIC" id="fig|1316930.3.peg.364"/>
<proteinExistence type="predicted"/>
<feature type="domain" description="Antitoxin SocA-like Panacea" evidence="1">
    <location>
        <begin position="25"/>
        <end position="117"/>
    </location>
</feature>
<evidence type="ECO:0000259" key="1">
    <source>
        <dbReference type="Pfam" id="PF13274"/>
    </source>
</evidence>
<accession>A0A059XZ82</accession>
<reference evidence="2 3" key="1">
    <citation type="submission" date="2013-04" db="EMBL/GenBank/DDBJ databases">
        <authorList>
            <person name="Lin L."/>
            <person name="Zeng Z."/>
            <person name="Xie J."/>
            <person name="Luo L."/>
            <person name="Yang Z."/>
            <person name="Liang W."/>
            <person name="Lin H."/>
            <person name="Dong C."/>
            <person name="Sun Y."/>
        </authorList>
    </citation>
    <scope>NUCLEOTIDE SEQUENCE [LARGE SCALE GENOMIC DNA]</scope>
    <source>
        <strain evidence="2 3">CQ-W70</strain>
    </source>
</reference>
<dbReference type="Pfam" id="PF13274">
    <property type="entry name" value="SocA_Panacea"/>
    <property type="match status" value="1"/>
</dbReference>
<organism evidence="2 3">
    <name type="scientific">Mycoplasmopsis bovis CQ-W70</name>
    <dbReference type="NCBI Taxonomy" id="1316930"/>
    <lineage>
        <taxon>Bacteria</taxon>
        <taxon>Bacillati</taxon>
        <taxon>Mycoplasmatota</taxon>
        <taxon>Mycoplasmoidales</taxon>
        <taxon>Metamycoplasmataceae</taxon>
        <taxon>Mycoplasmopsis</taxon>
    </lineage>
</organism>
<dbReference type="HOGENOM" id="CLU_110683_4_0_14"/>
<gene>
    <name evidence="2" type="ORF">K668_01770</name>
</gene>
<evidence type="ECO:0000313" key="3">
    <source>
        <dbReference type="Proteomes" id="UP000027182"/>
    </source>
</evidence>
<dbReference type="EMBL" id="CP005933">
    <property type="protein sequence ID" value="AIA33934.1"/>
    <property type="molecule type" value="Genomic_DNA"/>
</dbReference>
<dbReference type="RefSeq" id="WP_013954761.1">
    <property type="nucleotide sequence ID" value="NZ_CP005933.1"/>
</dbReference>
<dbReference type="InterPro" id="IPR025272">
    <property type="entry name" value="SocA_Panacea"/>
</dbReference>
<dbReference type="KEGG" id="mbq:K668_01770"/>
<sequence length="150" mass="17418">MNKKYSYKDVSNWFLSKESMTPKKLQKLTYYAEAWANALLGEGILSDTAFQAWVHGPVSPELWHDYKEYGWNEIEQLKPNDEKFNKNILELLDAVWTTYGSKSGYELEAISHSEEPWLKARNGLSEFEISTKVIDPADMKNFYKSIYSGD</sequence>
<protein>
    <submittedName>
        <fullName evidence="2">Phage-associated protein</fullName>
    </submittedName>
</protein>